<feature type="domain" description="NADH:quinone oxidoreductase/Mrp antiporter transmembrane" evidence="9">
    <location>
        <begin position="121"/>
        <end position="403"/>
    </location>
</feature>
<keyword evidence="11" id="KW-1185">Reference proteome</keyword>
<feature type="transmembrane region" description="Helical" evidence="8">
    <location>
        <begin position="411"/>
        <end position="443"/>
    </location>
</feature>
<dbReference type="Proteomes" id="UP000766336">
    <property type="component" value="Unassembled WGS sequence"/>
</dbReference>
<dbReference type="EMBL" id="JAHCDA010000001">
    <property type="protein sequence ID" value="MBS7809469.1"/>
    <property type="molecule type" value="Genomic_DNA"/>
</dbReference>
<evidence type="ECO:0000256" key="2">
    <source>
        <dbReference type="ARBA" id="ARBA00022475"/>
    </source>
</evidence>
<feature type="transmembrane region" description="Helical" evidence="8">
    <location>
        <begin position="225"/>
        <end position="246"/>
    </location>
</feature>
<dbReference type="Pfam" id="PF00361">
    <property type="entry name" value="Proton_antipo_M"/>
    <property type="match status" value="1"/>
</dbReference>
<evidence type="ECO:0000259" key="9">
    <source>
        <dbReference type="Pfam" id="PF00361"/>
    </source>
</evidence>
<feature type="transmembrane region" description="Helical" evidence="8">
    <location>
        <begin position="258"/>
        <end position="278"/>
    </location>
</feature>
<dbReference type="PANTHER" id="PTHR42682:SF3">
    <property type="entry name" value="FORMATE HYDROGENLYASE SUBUNIT 3-RELATED"/>
    <property type="match status" value="1"/>
</dbReference>
<organism evidence="10 11">
    <name type="scientific">Roseococcus pinisoli</name>
    <dbReference type="NCBI Taxonomy" id="2835040"/>
    <lineage>
        <taxon>Bacteria</taxon>
        <taxon>Pseudomonadati</taxon>
        <taxon>Pseudomonadota</taxon>
        <taxon>Alphaproteobacteria</taxon>
        <taxon>Acetobacterales</taxon>
        <taxon>Roseomonadaceae</taxon>
        <taxon>Roseococcus</taxon>
    </lineage>
</organism>
<evidence type="ECO:0000256" key="4">
    <source>
        <dbReference type="ARBA" id="ARBA00022989"/>
    </source>
</evidence>
<evidence type="ECO:0000313" key="11">
    <source>
        <dbReference type="Proteomes" id="UP000766336"/>
    </source>
</evidence>
<evidence type="ECO:0000256" key="3">
    <source>
        <dbReference type="ARBA" id="ARBA00022692"/>
    </source>
</evidence>
<evidence type="ECO:0000256" key="6">
    <source>
        <dbReference type="ARBA" id="ARBA00023136"/>
    </source>
</evidence>
<feature type="transmembrane region" description="Helical" evidence="8">
    <location>
        <begin position="464"/>
        <end position="489"/>
    </location>
</feature>
<dbReference type="RefSeq" id="WP_213668168.1">
    <property type="nucleotide sequence ID" value="NZ_JAHCDA010000001.1"/>
</dbReference>
<evidence type="ECO:0000313" key="10">
    <source>
        <dbReference type="EMBL" id="MBS7809469.1"/>
    </source>
</evidence>
<evidence type="ECO:0000256" key="5">
    <source>
        <dbReference type="ARBA" id="ARBA00023002"/>
    </source>
</evidence>
<evidence type="ECO:0000256" key="8">
    <source>
        <dbReference type="SAM" id="Phobius"/>
    </source>
</evidence>
<evidence type="ECO:0000256" key="1">
    <source>
        <dbReference type="ARBA" id="ARBA00004651"/>
    </source>
</evidence>
<dbReference type="InterPro" id="IPR001750">
    <property type="entry name" value="ND/Mrp_TM"/>
</dbReference>
<dbReference type="InterPro" id="IPR052175">
    <property type="entry name" value="ComplexI-like_HydComp"/>
</dbReference>
<keyword evidence="6 8" id="KW-0472">Membrane</keyword>
<feature type="transmembrane region" description="Helical" evidence="8">
    <location>
        <begin position="369"/>
        <end position="391"/>
    </location>
</feature>
<keyword evidence="2" id="KW-1003">Cell membrane</keyword>
<sequence>MLTLLGLAFLALLVLAVLGGTGRAPRIAFLGCAVAMGAMGLVGASALLGGEVPPTPLPFGPPWAPALVAVDALSAWFLLILALVGVPASLFAAASSPPPRAEGAAFPLFLAGMAAALVAADGFSMLLGFEVMSLASWGLIAARHPRGPGRRTAGLYLGFALFSGLCLIAGFALLAPAGLGFAAIRATPPEGWQAGAVLVFVLLGAGSKAGLVPFHVWLPRAHPAAATPVSALMSGAMVKVALYVMLRMLLDLAGPAQPLWWGLPLVAVGGATALLGALRANLEQDIKAALACSTLENMGLMAVGLGLALLFRGADLRPLAALALAAVLLHALNHAGFKALLFLCAGAVVGLAGSRDPDRLGGLIHRMPWVAGCAMFGAASAAALPPFSGFASEWLLLQSLIQGFRVAEMSVQLVAAAALAVTGMAVGLAAAAMVRFVGLVFLGRPRTPMAAGAQDATGLMRASLLIPAVASALLAVLAAPMLSLAGGAIQVLLGPNARPAVAGFDLALGELGTRYAPWAVAGLLALAVTILVFAVRRRSKLEAVHAPAWDCGFMAPPPHLPFGDPLSQVSAAGLGQPIRRSLGGVALVIHERHGAAAPGSAQPATLRVTAEDRGVAQLLRPLARARRRLSREAEGLRNLTLRAYLGIAFGTLLGLLSLVAWLERG</sequence>
<name>A0ABS5Q7N4_9PROT</name>
<feature type="transmembrane region" description="Helical" evidence="8">
    <location>
        <begin position="641"/>
        <end position="662"/>
    </location>
</feature>
<dbReference type="PANTHER" id="PTHR42682">
    <property type="entry name" value="HYDROGENASE-4 COMPONENT F"/>
    <property type="match status" value="1"/>
</dbReference>
<feature type="transmembrane region" description="Helical" evidence="8">
    <location>
        <begin position="153"/>
        <end position="174"/>
    </location>
</feature>
<feature type="transmembrane region" description="Helical" evidence="8">
    <location>
        <begin position="323"/>
        <end position="349"/>
    </location>
</feature>
<feature type="transmembrane region" description="Helical" evidence="8">
    <location>
        <begin position="515"/>
        <end position="535"/>
    </location>
</feature>
<feature type="transmembrane region" description="Helical" evidence="8">
    <location>
        <begin position="26"/>
        <end position="50"/>
    </location>
</feature>
<feature type="transmembrane region" description="Helical" evidence="8">
    <location>
        <begin position="62"/>
        <end position="84"/>
    </location>
</feature>
<feature type="transmembrane region" description="Helical" evidence="8">
    <location>
        <begin position="194"/>
        <end position="218"/>
    </location>
</feature>
<comment type="caution">
    <text evidence="10">The sequence shown here is derived from an EMBL/GenBank/DDBJ whole genome shotgun (WGS) entry which is preliminary data.</text>
</comment>
<protein>
    <submittedName>
        <fullName evidence="10">Hydrogenase 4 subunit B</fullName>
    </submittedName>
</protein>
<feature type="transmembrane region" description="Helical" evidence="8">
    <location>
        <begin position="104"/>
        <end position="132"/>
    </location>
</feature>
<comment type="subcellular location">
    <subcellularLocation>
        <location evidence="1">Cell membrane</location>
        <topology evidence="1">Multi-pass membrane protein</topology>
    </subcellularLocation>
    <subcellularLocation>
        <location evidence="7">Membrane</location>
        <topology evidence="7">Multi-pass membrane protein</topology>
    </subcellularLocation>
</comment>
<keyword evidence="5" id="KW-0560">Oxidoreductase</keyword>
<reference evidence="10 11" key="1">
    <citation type="submission" date="2021-05" db="EMBL/GenBank/DDBJ databases">
        <title>Roseococcus sp. XZZS9, whole genome shotgun sequencing project.</title>
        <authorList>
            <person name="Zhao G."/>
            <person name="Shen L."/>
        </authorList>
    </citation>
    <scope>NUCLEOTIDE SEQUENCE [LARGE SCALE GENOMIC DNA]</scope>
    <source>
        <strain evidence="10 11">XZZS9</strain>
    </source>
</reference>
<evidence type="ECO:0000256" key="7">
    <source>
        <dbReference type="RuleBase" id="RU000320"/>
    </source>
</evidence>
<feature type="transmembrane region" description="Helical" evidence="8">
    <location>
        <begin position="290"/>
        <end position="311"/>
    </location>
</feature>
<accession>A0ABS5Q7N4</accession>
<dbReference type="PRINTS" id="PR01434">
    <property type="entry name" value="NADHDHGNASE5"/>
</dbReference>
<proteinExistence type="predicted"/>
<gene>
    <name evidence="10" type="ORF">KHU32_00880</name>
</gene>
<keyword evidence="4 8" id="KW-1133">Transmembrane helix</keyword>
<keyword evidence="3 7" id="KW-0812">Transmembrane</keyword>